<organism evidence="2 3">
    <name type="scientific">Alectoria fallacina</name>
    <dbReference type="NCBI Taxonomy" id="1903189"/>
    <lineage>
        <taxon>Eukaryota</taxon>
        <taxon>Fungi</taxon>
        <taxon>Dikarya</taxon>
        <taxon>Ascomycota</taxon>
        <taxon>Pezizomycotina</taxon>
        <taxon>Lecanoromycetes</taxon>
        <taxon>OSLEUM clade</taxon>
        <taxon>Lecanoromycetidae</taxon>
        <taxon>Lecanorales</taxon>
        <taxon>Lecanorineae</taxon>
        <taxon>Parmeliaceae</taxon>
        <taxon>Alectoria</taxon>
    </lineage>
</organism>
<feature type="compositionally biased region" description="Basic and acidic residues" evidence="1">
    <location>
        <begin position="1"/>
        <end position="13"/>
    </location>
</feature>
<proteinExistence type="predicted"/>
<feature type="compositionally biased region" description="Basic and acidic residues" evidence="1">
    <location>
        <begin position="85"/>
        <end position="98"/>
    </location>
</feature>
<feature type="compositionally biased region" description="Acidic residues" evidence="1">
    <location>
        <begin position="63"/>
        <end position="80"/>
    </location>
</feature>
<keyword evidence="3" id="KW-1185">Reference proteome</keyword>
<dbReference type="EMBL" id="CAJPDR010000694">
    <property type="protein sequence ID" value="CAF9941861.1"/>
    <property type="molecule type" value="Genomic_DNA"/>
</dbReference>
<comment type="caution">
    <text evidence="2">The sequence shown here is derived from an EMBL/GenBank/DDBJ whole genome shotgun (WGS) entry which is preliminary data.</text>
</comment>
<evidence type="ECO:0000313" key="2">
    <source>
        <dbReference type="EMBL" id="CAF9941861.1"/>
    </source>
</evidence>
<dbReference type="Proteomes" id="UP000664203">
    <property type="component" value="Unassembled WGS sequence"/>
</dbReference>
<dbReference type="AlphaFoldDB" id="A0A8H3J6Y1"/>
<accession>A0A8H3J6Y1</accession>
<name>A0A8H3J6Y1_9LECA</name>
<gene>
    <name evidence="2" type="ORF">ALECFALPRED_009358</name>
</gene>
<dbReference type="OrthoDB" id="10339115at2759"/>
<evidence type="ECO:0000256" key="1">
    <source>
        <dbReference type="SAM" id="MobiDB-lite"/>
    </source>
</evidence>
<evidence type="ECO:0000313" key="3">
    <source>
        <dbReference type="Proteomes" id="UP000664203"/>
    </source>
</evidence>
<protein>
    <submittedName>
        <fullName evidence="2">Uncharacterized protein</fullName>
    </submittedName>
</protein>
<sequence length="98" mass="10962">MPKDPNEKQERFYDGVNPGKGGRPKLKVKLARPAPPRRNRDEQGQRKVTSATQEKDAFVCPENEVEEEESSSGSESDEDVFIAHSGERALHIKTEGRA</sequence>
<reference evidence="2" key="1">
    <citation type="submission" date="2021-03" db="EMBL/GenBank/DDBJ databases">
        <authorList>
            <person name="Tagirdzhanova G."/>
        </authorList>
    </citation>
    <scope>NUCLEOTIDE SEQUENCE</scope>
</reference>
<feature type="region of interest" description="Disordered" evidence="1">
    <location>
        <begin position="1"/>
        <end position="98"/>
    </location>
</feature>